<evidence type="ECO:0000313" key="2">
    <source>
        <dbReference type="Proteomes" id="UP001157138"/>
    </source>
</evidence>
<dbReference type="Proteomes" id="UP001157138">
    <property type="component" value="Unassembled WGS sequence"/>
</dbReference>
<proteinExistence type="predicted"/>
<sequence>MCGHHDTILIIPLVNKFSVLFLRSEIWCLFSLKAIKLAEKSVLEIINKNILKYNKICIQLLGELILTPTYYFGLIIY</sequence>
<organism evidence="1 2">
    <name type="scientific">Vibrio zhanjiangensis</name>
    <dbReference type="NCBI Taxonomy" id="1046128"/>
    <lineage>
        <taxon>Bacteria</taxon>
        <taxon>Pseudomonadati</taxon>
        <taxon>Pseudomonadota</taxon>
        <taxon>Gammaproteobacteria</taxon>
        <taxon>Vibrionales</taxon>
        <taxon>Vibrionaceae</taxon>
        <taxon>Vibrio</taxon>
    </lineage>
</organism>
<name>A0ABQ6EYT8_9VIBR</name>
<comment type="caution">
    <text evidence="1">The sequence shown here is derived from an EMBL/GenBank/DDBJ whole genome shotgun (WGS) entry which is preliminary data.</text>
</comment>
<gene>
    <name evidence="1" type="ORF">GCM10007938_19220</name>
</gene>
<protein>
    <submittedName>
        <fullName evidence="1">Uncharacterized protein</fullName>
    </submittedName>
</protein>
<keyword evidence="2" id="KW-1185">Reference proteome</keyword>
<dbReference type="EMBL" id="BSPW01000036">
    <property type="protein sequence ID" value="GLT18144.1"/>
    <property type="molecule type" value="Genomic_DNA"/>
</dbReference>
<accession>A0ABQ6EYT8</accession>
<evidence type="ECO:0000313" key="1">
    <source>
        <dbReference type="EMBL" id="GLT18144.1"/>
    </source>
</evidence>
<reference evidence="2" key="1">
    <citation type="journal article" date="2019" name="Int. J. Syst. Evol. Microbiol.">
        <title>The Global Catalogue of Microorganisms (GCM) 10K type strain sequencing project: providing services to taxonomists for standard genome sequencing and annotation.</title>
        <authorList>
            <consortium name="The Broad Institute Genomics Platform"/>
            <consortium name="The Broad Institute Genome Sequencing Center for Infectious Disease"/>
            <person name="Wu L."/>
            <person name="Ma J."/>
        </authorList>
    </citation>
    <scope>NUCLEOTIDE SEQUENCE [LARGE SCALE GENOMIC DNA]</scope>
    <source>
        <strain evidence="2">NBRC 108723</strain>
    </source>
</reference>